<dbReference type="PANTHER" id="PTHR23150:SF19">
    <property type="entry name" value="FORMYLGLYCINE-GENERATING ENZYME"/>
    <property type="match status" value="1"/>
</dbReference>
<dbReference type="GO" id="GO:0120147">
    <property type="term" value="F:formylglycine-generating oxidase activity"/>
    <property type="evidence" value="ECO:0007669"/>
    <property type="project" value="TreeGrafter"/>
</dbReference>
<dbReference type="SUPFAM" id="SSF52540">
    <property type="entry name" value="P-loop containing nucleoside triphosphate hydrolases"/>
    <property type="match status" value="1"/>
</dbReference>
<proteinExistence type="predicted"/>
<dbReference type="OrthoDB" id="9768004at2"/>
<dbReference type="InterPro" id="IPR051043">
    <property type="entry name" value="Sulfatase_Mod_Factor_Kinase"/>
</dbReference>
<evidence type="ECO:0000313" key="2">
    <source>
        <dbReference type="EMBL" id="PWS39163.1"/>
    </source>
</evidence>
<organism evidence="2 3">
    <name type="scientific">Falsiroseomonas bella</name>
    <dbReference type="NCBI Taxonomy" id="2184016"/>
    <lineage>
        <taxon>Bacteria</taxon>
        <taxon>Pseudomonadati</taxon>
        <taxon>Pseudomonadota</taxon>
        <taxon>Alphaproteobacteria</taxon>
        <taxon>Acetobacterales</taxon>
        <taxon>Roseomonadaceae</taxon>
        <taxon>Falsiroseomonas</taxon>
    </lineage>
</organism>
<dbReference type="SMART" id="SM00382">
    <property type="entry name" value="AAA"/>
    <property type="match status" value="1"/>
</dbReference>
<accession>A0A317FKS5</accession>
<evidence type="ECO:0000313" key="3">
    <source>
        <dbReference type="Proteomes" id="UP000245765"/>
    </source>
</evidence>
<evidence type="ECO:0000259" key="1">
    <source>
        <dbReference type="SMART" id="SM00382"/>
    </source>
</evidence>
<dbReference type="InterPro" id="IPR007111">
    <property type="entry name" value="NACHT_NTPase"/>
</dbReference>
<keyword evidence="3" id="KW-1185">Reference proteome</keyword>
<dbReference type="PANTHER" id="PTHR23150">
    <property type="entry name" value="SULFATASE MODIFYING FACTOR 1, 2"/>
    <property type="match status" value="1"/>
</dbReference>
<sequence length="622" mass="65963">MTLRALLDHCAATILFVREGRAVTLAEGCIPALVDFSFEDKAAKGLRRLRDAVPRPPQYFTALEVAQDAPVLLLLGEAGSGKTVLARRLALHLAGEALGDARFNLATLASDVPRDEAGTLVRETWAEPILPHLLTAPVNALPEDGLLILDEAERLGEGGPALLAELVARGRRAILLGDAEACGAWPIPPGVRRHRLLPLLPAQRAAWHALHGGPKDLPAHPGLMSLAVAGVSLGDLAHHAATAFAALRDGVTPAHPTLGRRFVLERLAARHIATLPAATVAALAADPCWHATLRHLQGDATLAEALLATGRSDLAVLAADIAPPVAMLRDALASAVARDDLKLPARIRAGRHLARLGDPRDLAELVAVPGGEYAMGSALHPNSAPPHRVTLAPFRIARFPVTSALYARFVAATGRAWTSADGRDPAMANAPATDLSWHDARAFCTWITPIWRDEGRIAADEIVRLPTEPEWEAAARGRQPVSDAQVYPWAAPWAALRCNSEEAGLNDRCAVGLFPAGRSPFGCDDMAGQVWEWCSTNWGEDMATPAFRYPYDAADGREDADAAPSIRRVLRGGCFSSGAEKATCTYRGSLEPAGSWRGNGFRVVISRPAPALPHAGSAPPAA</sequence>
<dbReference type="Gene3D" id="3.40.50.300">
    <property type="entry name" value="P-loop containing nucleotide triphosphate hydrolases"/>
    <property type="match status" value="1"/>
</dbReference>
<dbReference type="InterPro" id="IPR005532">
    <property type="entry name" value="SUMF_dom"/>
</dbReference>
<dbReference type="InterPro" id="IPR003593">
    <property type="entry name" value="AAA+_ATPase"/>
</dbReference>
<dbReference type="InterPro" id="IPR016187">
    <property type="entry name" value="CTDL_fold"/>
</dbReference>
<gene>
    <name evidence="2" type="ORF">DFH01_07975</name>
</gene>
<dbReference type="InterPro" id="IPR042095">
    <property type="entry name" value="SUMF_sf"/>
</dbReference>
<dbReference type="Pfam" id="PF05729">
    <property type="entry name" value="NACHT"/>
    <property type="match status" value="1"/>
</dbReference>
<dbReference type="SUPFAM" id="SSF56436">
    <property type="entry name" value="C-type lectin-like"/>
    <property type="match status" value="1"/>
</dbReference>
<dbReference type="RefSeq" id="WP_109869784.1">
    <property type="nucleotide sequence ID" value="NZ_QGNA01000001.1"/>
</dbReference>
<dbReference type="Gene3D" id="3.90.1580.10">
    <property type="entry name" value="paralog of FGE (formylglycine-generating enzyme)"/>
    <property type="match status" value="1"/>
</dbReference>
<name>A0A317FKS5_9PROT</name>
<dbReference type="Pfam" id="PF03781">
    <property type="entry name" value="FGE-sulfatase"/>
    <property type="match status" value="1"/>
</dbReference>
<feature type="domain" description="AAA+ ATPase" evidence="1">
    <location>
        <begin position="68"/>
        <end position="202"/>
    </location>
</feature>
<dbReference type="AlphaFoldDB" id="A0A317FKS5"/>
<dbReference type="InterPro" id="IPR027417">
    <property type="entry name" value="P-loop_NTPase"/>
</dbReference>
<comment type="caution">
    <text evidence="2">The sequence shown here is derived from an EMBL/GenBank/DDBJ whole genome shotgun (WGS) entry which is preliminary data.</text>
</comment>
<dbReference type="Proteomes" id="UP000245765">
    <property type="component" value="Unassembled WGS sequence"/>
</dbReference>
<protein>
    <recommendedName>
        <fullName evidence="1">AAA+ ATPase domain-containing protein</fullName>
    </recommendedName>
</protein>
<reference evidence="3" key="1">
    <citation type="submission" date="2018-05" db="EMBL/GenBank/DDBJ databases">
        <authorList>
            <person name="Du Z."/>
            <person name="Wang X."/>
        </authorList>
    </citation>
    <scope>NUCLEOTIDE SEQUENCE [LARGE SCALE GENOMIC DNA]</scope>
    <source>
        <strain evidence="3">CQN31</strain>
    </source>
</reference>
<dbReference type="EMBL" id="QGNA01000001">
    <property type="protein sequence ID" value="PWS39163.1"/>
    <property type="molecule type" value="Genomic_DNA"/>
</dbReference>